<reference evidence="2 3" key="2">
    <citation type="journal article" date="2020" name="Cell Rep.">
        <title>Acquisition and Adaptation of Ultra-small Parasitic Reduced Genome Bacteria to Mammalian Hosts.</title>
        <authorList>
            <person name="McLean J.S."/>
            <person name="Bor B."/>
            <person name="Kerns K.A."/>
            <person name="Liu Q."/>
            <person name="To T.T."/>
            <person name="Solden L."/>
            <person name="Hendrickson E.L."/>
            <person name="Wrighton K."/>
            <person name="Shi W."/>
            <person name="He X."/>
        </authorList>
    </citation>
    <scope>NUCLEOTIDE SEQUENCE [LARGE SCALE GENOMIC DNA]</scope>
    <source>
        <strain evidence="2 3">TM7_G3_2_Rum_HOT_351B</strain>
    </source>
</reference>
<proteinExistence type="predicted"/>
<feature type="transmembrane region" description="Helical" evidence="1">
    <location>
        <begin position="69"/>
        <end position="90"/>
    </location>
</feature>
<evidence type="ECO:0000313" key="3">
    <source>
        <dbReference type="Proteomes" id="UP001191019"/>
    </source>
</evidence>
<name>A0ABY0FMX7_9BACT</name>
<feature type="transmembrane region" description="Helical" evidence="1">
    <location>
        <begin position="154"/>
        <end position="175"/>
    </location>
</feature>
<dbReference type="EMBL" id="PRLM01000006">
    <property type="protein sequence ID" value="RYC74558.1"/>
    <property type="molecule type" value="Genomic_DNA"/>
</dbReference>
<reference evidence="2 3" key="1">
    <citation type="journal article" date="2018" name="bioRxiv">
        <title>Evidence of independent acquisition and adaption of ultra-small bacteria to human hosts across the highly diverse yet reduced genomes of the phylum Saccharibacteria.</title>
        <authorList>
            <person name="McLean J.S."/>
            <person name="Bor B."/>
            <person name="To T.T."/>
            <person name="Liu Q."/>
            <person name="Kearns K.A."/>
            <person name="Solden L.M."/>
            <person name="Wrighton K.C."/>
            <person name="He X."/>
            <person name="Shi W."/>
        </authorList>
    </citation>
    <scope>NUCLEOTIDE SEQUENCE [LARGE SCALE GENOMIC DNA]</scope>
    <source>
        <strain evidence="2 3">TM7_G3_2_Rum_HOT_351B</strain>
    </source>
</reference>
<feature type="transmembrane region" description="Helical" evidence="1">
    <location>
        <begin position="41"/>
        <end position="62"/>
    </location>
</feature>
<feature type="transmembrane region" description="Helical" evidence="1">
    <location>
        <begin position="128"/>
        <end position="148"/>
    </location>
</feature>
<sequence>MAKINRKYIDKHWLVFIIRGALAGAFGFIALFGGMTNIENMTAVISVLLLLIGVVDSVGALYNSTKKHGWINSVIDAGVDVVAAVVLLFFARNDLVTSVIVLSAYTILSGVIDVFHGFLSTVDPTDRFIRILAGACGCIIGTVILNAGNFEITTFIRFFGAYMLIVSVTSMIYGVHNRAQNIEDKIARKQAKKKNKKK</sequence>
<evidence type="ECO:0000256" key="1">
    <source>
        <dbReference type="SAM" id="Phobius"/>
    </source>
</evidence>
<gene>
    <name evidence="2" type="ORF">G3RUM_00715</name>
</gene>
<dbReference type="Proteomes" id="UP001191019">
    <property type="component" value="Unassembled WGS sequence"/>
</dbReference>
<dbReference type="InterPro" id="IPR005325">
    <property type="entry name" value="DUF308_memb"/>
</dbReference>
<dbReference type="RefSeq" id="WP_129735442.1">
    <property type="nucleotide sequence ID" value="NZ_PRLM01000006.1"/>
</dbReference>
<keyword evidence="1" id="KW-0472">Membrane</keyword>
<protein>
    <recommendedName>
        <fullName evidence="4">CDP-alcohol phosphatidyltransferase</fullName>
    </recommendedName>
</protein>
<keyword evidence="1" id="KW-1133">Transmembrane helix</keyword>
<feature type="transmembrane region" description="Helical" evidence="1">
    <location>
        <begin position="96"/>
        <end position="116"/>
    </location>
</feature>
<keyword evidence="1" id="KW-0812">Transmembrane</keyword>
<keyword evidence="3" id="KW-1185">Reference proteome</keyword>
<accession>A0ABY0FMX7</accession>
<evidence type="ECO:0000313" key="2">
    <source>
        <dbReference type="EMBL" id="RYC74558.1"/>
    </source>
</evidence>
<evidence type="ECO:0008006" key="4">
    <source>
        <dbReference type="Google" id="ProtNLM"/>
    </source>
</evidence>
<dbReference type="Pfam" id="PF03729">
    <property type="entry name" value="DUF308"/>
    <property type="match status" value="1"/>
</dbReference>
<feature type="transmembrane region" description="Helical" evidence="1">
    <location>
        <begin position="12"/>
        <end position="35"/>
    </location>
</feature>
<organism evidence="2 3">
    <name type="scientific">Candidatus Nanosyncoccus alces</name>
    <dbReference type="NCBI Taxonomy" id="2171997"/>
    <lineage>
        <taxon>Bacteria</taxon>
        <taxon>Candidatus Saccharimonadota</taxon>
        <taxon>Candidatus Nanosyncoccalia</taxon>
        <taxon>Candidatus Nanosyncoccales</taxon>
        <taxon>Candidatus Nanosyncoccaceae</taxon>
        <taxon>Candidatus Nanosyncoccus</taxon>
    </lineage>
</organism>
<comment type="caution">
    <text evidence="2">The sequence shown here is derived from an EMBL/GenBank/DDBJ whole genome shotgun (WGS) entry which is preliminary data.</text>
</comment>